<organism evidence="6 7">
    <name type="scientific">Popillia japonica</name>
    <name type="common">Japanese beetle</name>
    <dbReference type="NCBI Taxonomy" id="7064"/>
    <lineage>
        <taxon>Eukaryota</taxon>
        <taxon>Metazoa</taxon>
        <taxon>Ecdysozoa</taxon>
        <taxon>Arthropoda</taxon>
        <taxon>Hexapoda</taxon>
        <taxon>Insecta</taxon>
        <taxon>Pterygota</taxon>
        <taxon>Neoptera</taxon>
        <taxon>Endopterygota</taxon>
        <taxon>Coleoptera</taxon>
        <taxon>Polyphaga</taxon>
        <taxon>Scarabaeiformia</taxon>
        <taxon>Scarabaeidae</taxon>
        <taxon>Rutelinae</taxon>
        <taxon>Popillia</taxon>
    </lineage>
</organism>
<dbReference type="PROSITE" id="PS00028">
    <property type="entry name" value="ZINC_FINGER_C2H2_1"/>
    <property type="match status" value="2"/>
</dbReference>
<dbReference type="Gene3D" id="3.40.1800.20">
    <property type="match status" value="1"/>
</dbReference>
<dbReference type="SUPFAM" id="SSF57716">
    <property type="entry name" value="Glucocorticoid receptor-like (DNA-binding domain)"/>
    <property type="match status" value="1"/>
</dbReference>
<keyword evidence="2" id="KW-0862">Zinc</keyword>
<comment type="caution">
    <text evidence="6">The sequence shown here is derived from an EMBL/GenBank/DDBJ whole genome shotgun (WGS) entry which is preliminary data.</text>
</comment>
<evidence type="ECO:0000259" key="4">
    <source>
        <dbReference type="PROSITE" id="PS50157"/>
    </source>
</evidence>
<evidence type="ECO:0000256" key="3">
    <source>
        <dbReference type="SAM" id="MobiDB-lite"/>
    </source>
</evidence>
<dbReference type="Gene3D" id="3.30.160.60">
    <property type="entry name" value="Classic Zinc Finger"/>
    <property type="match status" value="1"/>
</dbReference>
<sequence>MDLNKCRTCYTNLESNDLYLKLNVINKNSTLSLADKLRKLVPIMDLQEVNKSLICMQCSIHLETAYTFYMTCLETEEKFGKLNVKPRTRRSSANEDKKDEMVCETCNLHFSSKNIFDLHMKLMHFKKEAMYEEVVNDINIRVAKNNKPLLEMVFLQTDLKKRRKDSSEERGRDSESKRRRLVLDKPNKSDKDKKIRLATSRASRRNHREETSKDIVNLPELKPNIEEIQETLTERSSRLLTRNKIAAAVAVTKEDVKMTNRTRNNTIKKSRCKFCGKNFASIDSLMIHVRVLHPSKCQSCPLCNRFYMNMKSHKKQYGCDLFNFRKQNLMLSDISSAKVQDSGRTIYYMRSEKNLPICLICRRICLSMKCLEMHLTTSHKAGARCIVCRKIYPSISYCTHMAKLGLDV</sequence>
<dbReference type="PROSITE" id="PS51915">
    <property type="entry name" value="ZAD"/>
    <property type="match status" value="1"/>
</dbReference>
<feature type="domain" description="ZAD" evidence="5">
    <location>
        <begin position="4"/>
        <end position="82"/>
    </location>
</feature>
<dbReference type="AlphaFoldDB" id="A0AAW1N2T4"/>
<dbReference type="SUPFAM" id="SSF57667">
    <property type="entry name" value="beta-beta-alpha zinc fingers"/>
    <property type="match status" value="1"/>
</dbReference>
<evidence type="ECO:0000256" key="2">
    <source>
        <dbReference type="PROSITE-ProRule" id="PRU01263"/>
    </source>
</evidence>
<evidence type="ECO:0000259" key="5">
    <source>
        <dbReference type="PROSITE" id="PS51915"/>
    </source>
</evidence>
<evidence type="ECO:0000313" key="7">
    <source>
        <dbReference type="Proteomes" id="UP001458880"/>
    </source>
</evidence>
<dbReference type="GO" id="GO:0005634">
    <property type="term" value="C:nucleus"/>
    <property type="evidence" value="ECO:0007669"/>
    <property type="project" value="InterPro"/>
</dbReference>
<gene>
    <name evidence="6" type="ORF">QE152_g4391</name>
</gene>
<name>A0AAW1N2T4_POPJA</name>
<dbReference type="InterPro" id="IPR013087">
    <property type="entry name" value="Znf_C2H2_type"/>
</dbReference>
<feature type="binding site" evidence="2">
    <location>
        <position position="9"/>
    </location>
    <ligand>
        <name>Zn(2+)</name>
        <dbReference type="ChEBI" id="CHEBI:29105"/>
    </ligand>
</feature>
<feature type="binding site" evidence="2">
    <location>
        <position position="55"/>
    </location>
    <ligand>
        <name>Zn(2+)</name>
        <dbReference type="ChEBI" id="CHEBI:29105"/>
    </ligand>
</feature>
<dbReference type="EMBL" id="JASPKY010000022">
    <property type="protein sequence ID" value="KAK9752270.1"/>
    <property type="molecule type" value="Genomic_DNA"/>
</dbReference>
<keyword evidence="7" id="KW-1185">Reference proteome</keyword>
<evidence type="ECO:0000313" key="6">
    <source>
        <dbReference type="EMBL" id="KAK9752270.1"/>
    </source>
</evidence>
<dbReference type="PROSITE" id="PS50157">
    <property type="entry name" value="ZINC_FINGER_C2H2_2"/>
    <property type="match status" value="2"/>
</dbReference>
<accession>A0AAW1N2T4</accession>
<keyword evidence="2" id="KW-0479">Metal-binding</keyword>
<dbReference type="SMART" id="SM00868">
    <property type="entry name" value="zf-AD"/>
    <property type="match status" value="1"/>
</dbReference>
<dbReference type="InterPro" id="IPR012934">
    <property type="entry name" value="Znf_AD"/>
</dbReference>
<feature type="domain" description="C2H2-type" evidence="4">
    <location>
        <begin position="101"/>
        <end position="129"/>
    </location>
</feature>
<feature type="domain" description="C2H2-type" evidence="4">
    <location>
        <begin position="270"/>
        <end position="298"/>
    </location>
</feature>
<proteinExistence type="predicted"/>
<dbReference type="GO" id="GO:0008270">
    <property type="term" value="F:zinc ion binding"/>
    <property type="evidence" value="ECO:0007669"/>
    <property type="project" value="UniProtKB-UniRule"/>
</dbReference>
<evidence type="ECO:0000256" key="1">
    <source>
        <dbReference type="PROSITE-ProRule" id="PRU00042"/>
    </source>
</evidence>
<feature type="compositionally biased region" description="Basic and acidic residues" evidence="3">
    <location>
        <begin position="165"/>
        <end position="195"/>
    </location>
</feature>
<reference evidence="6 7" key="1">
    <citation type="journal article" date="2024" name="BMC Genomics">
        <title>De novo assembly and annotation of Popillia japonica's genome with initial clues to its potential as an invasive pest.</title>
        <authorList>
            <person name="Cucini C."/>
            <person name="Boschi S."/>
            <person name="Funari R."/>
            <person name="Cardaioli E."/>
            <person name="Iannotti N."/>
            <person name="Marturano G."/>
            <person name="Paoli F."/>
            <person name="Bruttini M."/>
            <person name="Carapelli A."/>
            <person name="Frati F."/>
            <person name="Nardi F."/>
        </authorList>
    </citation>
    <scope>NUCLEOTIDE SEQUENCE [LARGE SCALE GENOMIC DNA]</scope>
    <source>
        <strain evidence="6">DMR45628</strain>
    </source>
</reference>
<keyword evidence="1" id="KW-0863">Zinc-finger</keyword>
<protein>
    <submittedName>
        <fullName evidence="6">Uncharacterized protein</fullName>
    </submittedName>
</protein>
<dbReference type="Proteomes" id="UP001458880">
    <property type="component" value="Unassembled WGS sequence"/>
</dbReference>
<feature type="binding site" evidence="2">
    <location>
        <position position="6"/>
    </location>
    <ligand>
        <name>Zn(2+)</name>
        <dbReference type="ChEBI" id="CHEBI:29105"/>
    </ligand>
</feature>
<feature type="binding site" evidence="2">
    <location>
        <position position="58"/>
    </location>
    <ligand>
        <name>Zn(2+)</name>
        <dbReference type="ChEBI" id="CHEBI:29105"/>
    </ligand>
</feature>
<feature type="region of interest" description="Disordered" evidence="3">
    <location>
        <begin position="161"/>
        <end position="212"/>
    </location>
</feature>
<dbReference type="SMART" id="SM00355">
    <property type="entry name" value="ZnF_C2H2"/>
    <property type="match status" value="3"/>
</dbReference>
<dbReference type="InterPro" id="IPR036236">
    <property type="entry name" value="Znf_C2H2_sf"/>
</dbReference>